<dbReference type="AlphaFoldDB" id="A0AAD7G0D5"/>
<protein>
    <submittedName>
        <fullName evidence="2">Uncharacterized protein</fullName>
    </submittedName>
</protein>
<evidence type="ECO:0000313" key="3">
    <source>
        <dbReference type="Proteomes" id="UP001221142"/>
    </source>
</evidence>
<comment type="caution">
    <text evidence="2">The sequence shown here is derived from an EMBL/GenBank/DDBJ whole genome shotgun (WGS) entry which is preliminary data.</text>
</comment>
<gene>
    <name evidence="2" type="ORF">FB45DRAFT_894124</name>
</gene>
<evidence type="ECO:0000256" key="1">
    <source>
        <dbReference type="SAM" id="MobiDB-lite"/>
    </source>
</evidence>
<reference evidence="2" key="1">
    <citation type="submission" date="2023-03" db="EMBL/GenBank/DDBJ databases">
        <title>Massive genome expansion in bonnet fungi (Mycena s.s.) driven by repeated elements and novel gene families across ecological guilds.</title>
        <authorList>
            <consortium name="Lawrence Berkeley National Laboratory"/>
            <person name="Harder C.B."/>
            <person name="Miyauchi S."/>
            <person name="Viragh M."/>
            <person name="Kuo A."/>
            <person name="Thoen E."/>
            <person name="Andreopoulos B."/>
            <person name="Lu D."/>
            <person name="Skrede I."/>
            <person name="Drula E."/>
            <person name="Henrissat B."/>
            <person name="Morin E."/>
            <person name="Kohler A."/>
            <person name="Barry K."/>
            <person name="LaButti K."/>
            <person name="Morin E."/>
            <person name="Salamov A."/>
            <person name="Lipzen A."/>
            <person name="Mereny Z."/>
            <person name="Hegedus B."/>
            <person name="Baldrian P."/>
            <person name="Stursova M."/>
            <person name="Weitz H."/>
            <person name="Taylor A."/>
            <person name="Grigoriev I.V."/>
            <person name="Nagy L.G."/>
            <person name="Martin F."/>
            <person name="Kauserud H."/>
        </authorList>
    </citation>
    <scope>NUCLEOTIDE SEQUENCE</scope>
    <source>
        <strain evidence="2">9284</strain>
    </source>
</reference>
<name>A0AAD7G0D5_9AGAR</name>
<evidence type="ECO:0000313" key="2">
    <source>
        <dbReference type="EMBL" id="KAJ7647673.1"/>
    </source>
</evidence>
<dbReference type="Proteomes" id="UP001221142">
    <property type="component" value="Unassembled WGS sequence"/>
</dbReference>
<feature type="region of interest" description="Disordered" evidence="1">
    <location>
        <begin position="269"/>
        <end position="289"/>
    </location>
</feature>
<proteinExistence type="predicted"/>
<dbReference type="EMBL" id="JARKIF010000002">
    <property type="protein sequence ID" value="KAJ7647673.1"/>
    <property type="molecule type" value="Genomic_DNA"/>
</dbReference>
<keyword evidence="3" id="KW-1185">Reference proteome</keyword>
<accession>A0AAD7G0D5</accession>
<sequence length="388" mass="43385">MTLWILKTASTRAFHTTTSWQSQYRGPHIHGTLREWALRMIEKDVSKWNRRKMRVPSDVVKLMGEADAIVQSVQRRDAQRNYTPRGPSLRLVQAADRLLQHGPTTEADRWRRLREALRLYYRASERANGTMPVIGSRIWGTTMLLEHRIRKTSEKLHKAEMRSFANPPVAHNEVGWGLHVKQPDPPEVLTIQQPPTQDQLQMPSKAGVQYKTAPCPPMPRIPPSAVERARMPLLQAFPGVGTVGGTQLGVNHALWSASGFLGTDTSSTSLSSRAIPAPHSPPTTAQGGNLKWTKHRERNERLAKQYFVRAAAPVAPPPLSPSFSLSSLPTSLSELPTPIPTLDDSALEDHLTSAPVNPVPEARQGRRTPYVSRKPEIHVIRLPQHHAR</sequence>
<organism evidence="2 3">
    <name type="scientific">Roridomyces roridus</name>
    <dbReference type="NCBI Taxonomy" id="1738132"/>
    <lineage>
        <taxon>Eukaryota</taxon>
        <taxon>Fungi</taxon>
        <taxon>Dikarya</taxon>
        <taxon>Basidiomycota</taxon>
        <taxon>Agaricomycotina</taxon>
        <taxon>Agaricomycetes</taxon>
        <taxon>Agaricomycetidae</taxon>
        <taxon>Agaricales</taxon>
        <taxon>Marasmiineae</taxon>
        <taxon>Mycenaceae</taxon>
        <taxon>Roridomyces</taxon>
    </lineage>
</organism>